<keyword evidence="3" id="KW-1185">Reference proteome</keyword>
<sequence length="89" mass="9769">MNAPSLMNLANLASALLIFVHCACRLTVQRWTLRQPELWIHAVLLASAVGVAASSADTANPHEVILNAATAAYFAAQTWRLRNSRARNW</sequence>
<proteinExistence type="predicted"/>
<evidence type="ECO:0000313" key="3">
    <source>
        <dbReference type="Proteomes" id="UP000254293"/>
    </source>
</evidence>
<evidence type="ECO:0000313" key="2">
    <source>
        <dbReference type="EMBL" id="STR02406.1"/>
    </source>
</evidence>
<reference evidence="2 3" key="1">
    <citation type="submission" date="2018-06" db="EMBL/GenBank/DDBJ databases">
        <authorList>
            <consortium name="Pathogen Informatics"/>
            <person name="Doyle S."/>
        </authorList>
    </citation>
    <scope>NUCLEOTIDE SEQUENCE [LARGE SCALE GENOMIC DNA]</scope>
    <source>
        <strain evidence="2 3">NCTC13336</strain>
    </source>
</reference>
<dbReference type="Proteomes" id="UP000254293">
    <property type="component" value="Unassembled WGS sequence"/>
</dbReference>
<accession>A0A377R1N2</accession>
<dbReference type="AlphaFoldDB" id="A0A377R1N2"/>
<gene>
    <name evidence="1" type="ORF">NCTC13336_00047</name>
    <name evidence="2" type="ORF">NCTC13336_01272</name>
</gene>
<name>A0A377R1N2_9NEIS</name>
<dbReference type="EMBL" id="UGJJ01000001">
    <property type="protein sequence ID" value="STQ99861.1"/>
    <property type="molecule type" value="Genomic_DNA"/>
</dbReference>
<dbReference type="EMBL" id="UGJJ01000002">
    <property type="protein sequence ID" value="STR02406.1"/>
    <property type="molecule type" value="Genomic_DNA"/>
</dbReference>
<organism evidence="2 3">
    <name type="scientific">Kingella potus</name>
    <dbReference type="NCBI Taxonomy" id="265175"/>
    <lineage>
        <taxon>Bacteria</taxon>
        <taxon>Pseudomonadati</taxon>
        <taxon>Pseudomonadota</taxon>
        <taxon>Betaproteobacteria</taxon>
        <taxon>Neisseriales</taxon>
        <taxon>Neisseriaceae</taxon>
        <taxon>Kingella</taxon>
    </lineage>
</organism>
<evidence type="ECO:0000313" key="1">
    <source>
        <dbReference type="EMBL" id="STQ99861.1"/>
    </source>
</evidence>
<dbReference type="RefSeq" id="WP_147286534.1">
    <property type="nucleotide sequence ID" value="NZ_UGJJ01000001.1"/>
</dbReference>
<protein>
    <submittedName>
        <fullName evidence="2">Uncharacterized protein</fullName>
    </submittedName>
</protein>